<evidence type="ECO:0008006" key="12">
    <source>
        <dbReference type="Google" id="ProtNLM"/>
    </source>
</evidence>
<gene>
    <name evidence="10" type="ORF">GCM10022395_25270</name>
</gene>
<feature type="region of interest" description="Disordered" evidence="7">
    <location>
        <begin position="405"/>
        <end position="428"/>
    </location>
</feature>
<evidence type="ECO:0000313" key="10">
    <source>
        <dbReference type="EMBL" id="GAA3575201.1"/>
    </source>
</evidence>
<keyword evidence="11" id="KW-1185">Reference proteome</keyword>
<evidence type="ECO:0000256" key="5">
    <source>
        <dbReference type="PROSITE-ProRule" id="PRU01240"/>
    </source>
</evidence>
<feature type="domain" description="Secretion system C-terminal sorting" evidence="9">
    <location>
        <begin position="685"/>
        <end position="771"/>
    </location>
</feature>
<dbReference type="InterPro" id="IPR015500">
    <property type="entry name" value="Peptidase_S8_subtilisin-rel"/>
</dbReference>
<reference evidence="11" key="1">
    <citation type="journal article" date="2019" name="Int. J. Syst. Evol. Microbiol.">
        <title>The Global Catalogue of Microorganisms (GCM) 10K type strain sequencing project: providing services to taxonomists for standard genome sequencing and annotation.</title>
        <authorList>
            <consortium name="The Broad Institute Genomics Platform"/>
            <consortium name="The Broad Institute Genome Sequencing Center for Infectious Disease"/>
            <person name="Wu L."/>
            <person name="Ma J."/>
        </authorList>
    </citation>
    <scope>NUCLEOTIDE SEQUENCE [LARGE SCALE GENOMIC DNA]</scope>
    <source>
        <strain evidence="11">JCM 17111</strain>
    </source>
</reference>
<proteinExistence type="inferred from homology"/>
<dbReference type="PANTHER" id="PTHR42884">
    <property type="entry name" value="PROPROTEIN CONVERTASE SUBTILISIN/KEXIN-RELATED"/>
    <property type="match status" value="1"/>
</dbReference>
<keyword evidence="2" id="KW-0732">Signal</keyword>
<comment type="caution">
    <text evidence="10">The sequence shown here is derived from an EMBL/GenBank/DDBJ whole genome shotgun (WGS) entry which is preliminary data.</text>
</comment>
<feature type="compositionally biased region" description="Polar residues" evidence="7">
    <location>
        <begin position="406"/>
        <end position="415"/>
    </location>
</feature>
<feature type="active site" description="Charge relay system" evidence="5">
    <location>
        <position position="230"/>
    </location>
</feature>
<keyword evidence="4 5" id="KW-0720">Serine protease</keyword>
<evidence type="ECO:0000313" key="11">
    <source>
        <dbReference type="Proteomes" id="UP001500954"/>
    </source>
</evidence>
<dbReference type="Pfam" id="PF18962">
    <property type="entry name" value="Por_Secre_tail"/>
    <property type="match status" value="1"/>
</dbReference>
<evidence type="ECO:0000256" key="3">
    <source>
        <dbReference type="ARBA" id="ARBA00022801"/>
    </source>
</evidence>
<organism evidence="10 11">
    <name type="scientific">Snuella lapsa</name>
    <dbReference type="NCBI Taxonomy" id="870481"/>
    <lineage>
        <taxon>Bacteria</taxon>
        <taxon>Pseudomonadati</taxon>
        <taxon>Bacteroidota</taxon>
        <taxon>Flavobacteriia</taxon>
        <taxon>Flavobacteriales</taxon>
        <taxon>Flavobacteriaceae</taxon>
        <taxon>Snuella</taxon>
    </lineage>
</organism>
<comment type="similarity">
    <text evidence="5 6">Belongs to the peptidase S8 family.</text>
</comment>
<sequence>MKFKTTSALLLILAIFMLPTGLIAQDYYWSNNKKIPLIKEDKAFLIRANEKSETESNLTREVSIESLMRVNRKSLLVKLKSSERSVLEELSAISDNKIASFKTELGYEAIPTGEILFKPKKGITFDKINELSGEQLSIVKEKYGTFSVYVTDYRELLNLSNKIYESGLVEYCQPDFIMEVEKFQNDPLYTDQYYLNNTGQLGGTAGIDINAPQAWGISTGLHNVRVAVLDDGVENHEDINGRVVAGFTATGAGNGAPGAGSAHGQACAGIIAASHNNLGIAGVAPCADIIPIRILGVGASVGQIAAAIDWAWDDGNADVLSNSWGFTDPNAYHDAVEDAIARARTQGRGGNGSIVVAASGNSQQTFNGVLHPANVPGVVTVGAVNNNGNIWNYSSRGSEMDLVAPSGNTNNNGDVRTTDRPGGNGYNNGNYTNTFGGTSAACPQASGVAALMLSVNPTLTEAQIVSILKNTATDMGTSGFDNTFGYGRLNAQAALNAALPPINGDNTICSTGSTFSINNLPSGANITWSNSSNLTRNSSQGANPCTFSAIGSGSGWIQASITSPNSCGNPTIIRKNVDVGVSSSNIVIGNVPSSIPVNTPIEAVAGYPPMFHCDLLDVEWRYMPNSTIMNGSFACPSNNNSQKRIIFHSPGTYYIQAKVKTSCGWSNWSGPVNINVTSGGYYYSVYPNPASTDIFVSEIQSERVYDSNLTTDDSPTNIKLELYDFTGNTVRDLNLNSKKNESKLDVSGLPKGNYFLRIVSKEVDEVHQILIE</sequence>
<dbReference type="RefSeq" id="WP_345006631.1">
    <property type="nucleotide sequence ID" value="NZ_BAABCY010000069.1"/>
</dbReference>
<evidence type="ECO:0000256" key="1">
    <source>
        <dbReference type="ARBA" id="ARBA00022670"/>
    </source>
</evidence>
<dbReference type="Proteomes" id="UP001500954">
    <property type="component" value="Unassembled WGS sequence"/>
</dbReference>
<dbReference type="InterPro" id="IPR036852">
    <property type="entry name" value="Peptidase_S8/S53_dom_sf"/>
</dbReference>
<dbReference type="Gene3D" id="3.40.50.200">
    <property type="entry name" value="Peptidase S8/S53 domain"/>
    <property type="match status" value="1"/>
</dbReference>
<dbReference type="PANTHER" id="PTHR42884:SF14">
    <property type="entry name" value="NEUROENDOCRINE CONVERTASE 1"/>
    <property type="match status" value="1"/>
</dbReference>
<keyword evidence="1 5" id="KW-0645">Protease</keyword>
<evidence type="ECO:0000256" key="6">
    <source>
        <dbReference type="RuleBase" id="RU003355"/>
    </source>
</evidence>
<accession>A0ABP6Y003</accession>
<evidence type="ECO:0000259" key="8">
    <source>
        <dbReference type="Pfam" id="PF00082"/>
    </source>
</evidence>
<evidence type="ECO:0000256" key="2">
    <source>
        <dbReference type="ARBA" id="ARBA00022729"/>
    </source>
</evidence>
<evidence type="ECO:0000256" key="7">
    <source>
        <dbReference type="SAM" id="MobiDB-lite"/>
    </source>
</evidence>
<evidence type="ECO:0000256" key="4">
    <source>
        <dbReference type="ARBA" id="ARBA00022825"/>
    </source>
</evidence>
<protein>
    <recommendedName>
        <fullName evidence="12">T9SS C-terminal target domain-containing protein</fullName>
    </recommendedName>
</protein>
<dbReference type="InterPro" id="IPR023828">
    <property type="entry name" value="Peptidase_S8_Ser-AS"/>
</dbReference>
<feature type="active site" description="Charge relay system" evidence="5">
    <location>
        <position position="263"/>
    </location>
</feature>
<dbReference type="InterPro" id="IPR000209">
    <property type="entry name" value="Peptidase_S8/S53_dom"/>
</dbReference>
<dbReference type="InterPro" id="IPR026444">
    <property type="entry name" value="Secre_tail"/>
</dbReference>
<evidence type="ECO:0000259" key="9">
    <source>
        <dbReference type="Pfam" id="PF18962"/>
    </source>
</evidence>
<dbReference type="PROSITE" id="PS00136">
    <property type="entry name" value="SUBTILASE_ASP"/>
    <property type="match status" value="1"/>
</dbReference>
<feature type="domain" description="Peptidase S8/S53" evidence="8">
    <location>
        <begin position="223"/>
        <end position="487"/>
    </location>
</feature>
<feature type="active site" description="Charge relay system" evidence="5">
    <location>
        <position position="439"/>
    </location>
</feature>
<dbReference type="EMBL" id="BAABCY010000069">
    <property type="protein sequence ID" value="GAA3575201.1"/>
    <property type="molecule type" value="Genomic_DNA"/>
</dbReference>
<dbReference type="NCBIfam" id="TIGR04183">
    <property type="entry name" value="Por_Secre_tail"/>
    <property type="match status" value="1"/>
</dbReference>
<keyword evidence="3 5" id="KW-0378">Hydrolase</keyword>
<dbReference type="PROSITE" id="PS00138">
    <property type="entry name" value="SUBTILASE_SER"/>
    <property type="match status" value="1"/>
</dbReference>
<dbReference type="Gene3D" id="2.60.120.380">
    <property type="match status" value="1"/>
</dbReference>
<dbReference type="InterPro" id="IPR023827">
    <property type="entry name" value="Peptidase_S8_Asp-AS"/>
</dbReference>
<dbReference type="PROSITE" id="PS51892">
    <property type="entry name" value="SUBTILASE"/>
    <property type="match status" value="1"/>
</dbReference>
<dbReference type="Pfam" id="PF00082">
    <property type="entry name" value="Peptidase_S8"/>
    <property type="match status" value="1"/>
</dbReference>
<name>A0ABP6Y003_9FLAO</name>
<dbReference type="SUPFAM" id="SSF52743">
    <property type="entry name" value="Subtilisin-like"/>
    <property type="match status" value="1"/>
</dbReference>
<dbReference type="PRINTS" id="PR00723">
    <property type="entry name" value="SUBTILISIN"/>
</dbReference>